<evidence type="ECO:0000313" key="3">
    <source>
        <dbReference type="Proteomes" id="UP000010792"/>
    </source>
</evidence>
<sequence>MTMEGTLDTGTVLLILSAAVATYLTRIGGYVLITRMKTIPPRMEAALNAVPAAVLTTLVAPAFFSGGWDVKIAMVAALLVALVRPGLLMLGVGWAAVMVCRQILGL</sequence>
<accession>L0NFJ4</accession>
<evidence type="ECO:0000313" key="2">
    <source>
        <dbReference type="EMBL" id="CCF19850.1"/>
    </source>
</evidence>
<organism evidence="2 3">
    <name type="scientific">Pseudorhizobium banfieldiae</name>
    <dbReference type="NCBI Taxonomy" id="1125847"/>
    <lineage>
        <taxon>Bacteria</taxon>
        <taxon>Pseudomonadati</taxon>
        <taxon>Pseudomonadota</taxon>
        <taxon>Alphaproteobacteria</taxon>
        <taxon>Hyphomicrobiales</taxon>
        <taxon>Rhizobiaceae</taxon>
        <taxon>Rhizobium/Agrobacterium group</taxon>
        <taxon>Pseudorhizobium</taxon>
    </lineage>
</organism>
<proteinExistence type="predicted"/>
<keyword evidence="3" id="KW-1185">Reference proteome</keyword>
<gene>
    <name evidence="2" type="ORF">NT26_2126</name>
</gene>
<feature type="transmembrane region" description="Helical" evidence="1">
    <location>
        <begin position="72"/>
        <end position="100"/>
    </location>
</feature>
<dbReference type="EMBL" id="FO082820">
    <property type="protein sequence ID" value="CCF19850.1"/>
    <property type="molecule type" value="Genomic_DNA"/>
</dbReference>
<name>L0NFJ4_9HYPH</name>
<dbReference type="KEGG" id="rht:NT26_2126"/>
<feature type="transmembrane region" description="Helical" evidence="1">
    <location>
        <begin position="45"/>
        <end position="66"/>
    </location>
</feature>
<evidence type="ECO:0008006" key="4">
    <source>
        <dbReference type="Google" id="ProtNLM"/>
    </source>
</evidence>
<dbReference type="Proteomes" id="UP000010792">
    <property type="component" value="Chromosome"/>
</dbReference>
<dbReference type="AlphaFoldDB" id="L0NFJ4"/>
<reference evidence="2 3" key="1">
    <citation type="journal article" date="2013" name="Genome Biol. Evol.">
        <title>Life in an arsenic-containing gold mine: genome and physiology of the autotrophic arsenite-oxidizing bacterium rhizobium sp. NT-26.</title>
        <authorList>
            <person name="Andres J."/>
            <person name="Arsene-Ploetze F."/>
            <person name="Barbe V."/>
            <person name="Brochier-Armanet C."/>
            <person name="Cleiss-Arnold J."/>
            <person name="Coppee J.Y."/>
            <person name="Dillies M.A."/>
            <person name="Geist"/>
            <person name="L"/>
            <person name="Joublin A."/>
            <person name="Koechler S."/>
            <person name="Lassalle F."/>
            <person name="Marchal M."/>
            <person name="Medigue C."/>
            <person name="Muller D."/>
            <person name="Nesme X."/>
            <person name="Plewniak F."/>
            <person name="Proux C."/>
            <person name="Ramirez-Bahena M.H."/>
            <person name="Schenowitz C."/>
            <person name="Sismeiro O."/>
            <person name="Vallenet D."/>
            <person name="Santini J.M."/>
            <person name="Bertin P.N."/>
        </authorList>
    </citation>
    <scope>NUCLEOTIDE SEQUENCE [LARGE SCALE GENOMIC DNA]</scope>
    <source>
        <strain evidence="2 3">NT-26</strain>
    </source>
</reference>
<dbReference type="Pfam" id="PF05437">
    <property type="entry name" value="AzlD"/>
    <property type="match status" value="1"/>
</dbReference>
<evidence type="ECO:0000256" key="1">
    <source>
        <dbReference type="SAM" id="Phobius"/>
    </source>
</evidence>
<keyword evidence="1" id="KW-0812">Transmembrane</keyword>
<dbReference type="STRING" id="1125847.NT26_2126"/>
<keyword evidence="1" id="KW-0472">Membrane</keyword>
<feature type="transmembrane region" description="Helical" evidence="1">
    <location>
        <begin position="12"/>
        <end position="33"/>
    </location>
</feature>
<dbReference type="InterPro" id="IPR008407">
    <property type="entry name" value="Brnchd-chn_aa_trnsp_AzlD"/>
</dbReference>
<protein>
    <recommendedName>
        <fullName evidence="4">AzlD family protein</fullName>
    </recommendedName>
</protein>
<keyword evidence="1" id="KW-1133">Transmembrane helix</keyword>